<name>A0A916WJM0_9HYPH</name>
<proteinExistence type="predicted"/>
<dbReference type="Proteomes" id="UP000646478">
    <property type="component" value="Unassembled WGS sequence"/>
</dbReference>
<evidence type="ECO:0000313" key="2">
    <source>
        <dbReference type="Proteomes" id="UP000646478"/>
    </source>
</evidence>
<sequence length="173" mass="20007">MKVEFQGGLDGLCGMYALVNAFMLFGHTDGEKVLREACRALSQSRWPEVLTEGTTFGDMQRMAKRCKEKLHTKNMEIRYPFKKNVPGTNKQYWERFDEIFSDEDAVCAIIGIWEPAAHWIIAVHYDGHMLFVDSTAGRPVSRKRRSSLYAGKRKARPTQWLIDPQELIVFYQV</sequence>
<reference evidence="1" key="1">
    <citation type="journal article" date="2014" name="Int. J. Syst. Evol. Microbiol.">
        <title>Complete genome sequence of Corynebacterium casei LMG S-19264T (=DSM 44701T), isolated from a smear-ripened cheese.</title>
        <authorList>
            <consortium name="US DOE Joint Genome Institute (JGI-PGF)"/>
            <person name="Walter F."/>
            <person name="Albersmeier A."/>
            <person name="Kalinowski J."/>
            <person name="Ruckert C."/>
        </authorList>
    </citation>
    <scope>NUCLEOTIDE SEQUENCE</scope>
    <source>
        <strain evidence="1">CGMCC 1.15082</strain>
    </source>
</reference>
<gene>
    <name evidence="1" type="ORF">GCM10011491_34840</name>
</gene>
<keyword evidence="2" id="KW-1185">Reference proteome</keyword>
<dbReference type="RefSeq" id="WP_188825474.1">
    <property type="nucleotide sequence ID" value="NZ_BMHH01000016.1"/>
</dbReference>
<protein>
    <submittedName>
        <fullName evidence="1">Uncharacterized protein</fullName>
    </submittedName>
</protein>
<accession>A0A916WJM0</accession>
<organism evidence="1 2">
    <name type="scientific">Brucella endophytica</name>
    <dbReference type="NCBI Taxonomy" id="1963359"/>
    <lineage>
        <taxon>Bacteria</taxon>
        <taxon>Pseudomonadati</taxon>
        <taxon>Pseudomonadota</taxon>
        <taxon>Alphaproteobacteria</taxon>
        <taxon>Hyphomicrobiales</taxon>
        <taxon>Brucellaceae</taxon>
        <taxon>Brucella/Ochrobactrum group</taxon>
        <taxon>Brucella</taxon>
    </lineage>
</organism>
<reference evidence="1" key="2">
    <citation type="submission" date="2020-09" db="EMBL/GenBank/DDBJ databases">
        <authorList>
            <person name="Sun Q."/>
            <person name="Zhou Y."/>
        </authorList>
    </citation>
    <scope>NUCLEOTIDE SEQUENCE</scope>
    <source>
        <strain evidence="1">CGMCC 1.15082</strain>
    </source>
</reference>
<dbReference type="EMBL" id="BMHH01000016">
    <property type="protein sequence ID" value="GGB03731.1"/>
    <property type="molecule type" value="Genomic_DNA"/>
</dbReference>
<comment type="caution">
    <text evidence="1">The sequence shown here is derived from an EMBL/GenBank/DDBJ whole genome shotgun (WGS) entry which is preliminary data.</text>
</comment>
<dbReference type="AlphaFoldDB" id="A0A916WJM0"/>
<evidence type="ECO:0000313" key="1">
    <source>
        <dbReference type="EMBL" id="GGB03731.1"/>
    </source>
</evidence>